<keyword evidence="5" id="KW-0677">Repeat</keyword>
<dbReference type="InterPro" id="IPR003995">
    <property type="entry name" value="RTX_toxin_determinant-A"/>
</dbReference>
<evidence type="ECO:0000256" key="6">
    <source>
        <dbReference type="ARBA" id="ARBA00023026"/>
    </source>
</evidence>
<dbReference type="PANTHER" id="PTHR38340">
    <property type="entry name" value="S-LAYER PROTEIN"/>
    <property type="match status" value="1"/>
</dbReference>
<dbReference type="SUPFAM" id="SSF51120">
    <property type="entry name" value="beta-Roll"/>
    <property type="match status" value="7"/>
</dbReference>
<evidence type="ECO:0000256" key="7">
    <source>
        <dbReference type="ARBA" id="ARBA00023136"/>
    </source>
</evidence>
<evidence type="ECO:0000256" key="5">
    <source>
        <dbReference type="ARBA" id="ARBA00022737"/>
    </source>
</evidence>
<dbReference type="InterPro" id="IPR001343">
    <property type="entry name" value="Hemolysn_Ca-bd"/>
</dbReference>
<keyword evidence="4" id="KW-0800">Toxin</keyword>
<evidence type="ECO:0000313" key="8">
    <source>
        <dbReference type="EMBL" id="MDQ0458367.1"/>
    </source>
</evidence>
<dbReference type="EMBL" id="JAUSWH010000031">
    <property type="protein sequence ID" value="MDQ0458367.1"/>
    <property type="molecule type" value="Genomic_DNA"/>
</dbReference>
<comment type="caution">
    <text evidence="8">The sequence shown here is derived from an EMBL/GenBank/DDBJ whole genome shotgun (WGS) entry which is preliminary data.</text>
</comment>
<comment type="subcellular location">
    <subcellularLocation>
        <location evidence="1">Membrane</location>
    </subcellularLocation>
    <subcellularLocation>
        <location evidence="2">Secreted</location>
    </subcellularLocation>
</comment>
<accession>A0ABU0IJF5</accession>
<keyword evidence="3" id="KW-0964">Secreted</keyword>
<feature type="non-terminal residue" evidence="8">
    <location>
        <position position="1"/>
    </location>
</feature>
<keyword evidence="7" id="KW-0472">Membrane</keyword>
<dbReference type="Proteomes" id="UP001235269">
    <property type="component" value="Unassembled WGS sequence"/>
</dbReference>
<dbReference type="PANTHER" id="PTHR38340:SF1">
    <property type="entry name" value="S-LAYER PROTEIN"/>
    <property type="match status" value="1"/>
</dbReference>
<evidence type="ECO:0000313" key="9">
    <source>
        <dbReference type="Proteomes" id="UP001235269"/>
    </source>
</evidence>
<dbReference type="InterPro" id="IPR050557">
    <property type="entry name" value="RTX_toxin/Mannuronan_C5-epim"/>
</dbReference>
<dbReference type="PROSITE" id="PS00330">
    <property type="entry name" value="HEMOLYSIN_CALCIUM"/>
    <property type="match status" value="7"/>
</dbReference>
<keyword evidence="6" id="KW-0843">Virulence</keyword>
<dbReference type="Pfam" id="PF00353">
    <property type="entry name" value="HemolysinCabind"/>
    <property type="match status" value="9"/>
</dbReference>
<sequence>DTAVQVTLVRFPDYGSATGGDAEGDQFLTVENIIGSNYNDVLTSAIAGNLAGGLGDDVYVINSALNNGTITVTEAINAGNDTVKANVSSYTLSNYIETLEYIGTGNFTGTGNDQDNTIIGGDGNDTLSGEGGADKIIGGAGTDTVSYATSTSGVTVNLKTGTASGGDAEGDRLSGIENLIGSGYADTLTGTDGDNTITAGSGNDILEGGKGADTLLGGNGTDTASYASSSAAVQIDLVSGTYKGGDAEGDVLNSIENFIGSAYADTFTAASATTLAGGKGNDTYIVSQGASTIVLVEAANEGTDTVKTTVTNYTLLANFENLTHTADTDFTGYGNSSNNIIISQAGDDKLYGYAGNDTIRGGDGADVISGGDGSDMSSYIDSDKGVSIDLTAGTASGGYATGDVLTGIENLEGSYYDDVLIGDANANLLIGGDGVDELRGGDGDDTLRGGAKGDIIDGGAGNDTISYLDSYGAVTVNLKDWTFSGGYATGDVVTNVENVEGSTYSDTLIGDDGNNTLSGASGNDVLIGGAGADILIGGEGEGDWVDYTSSSAGVTVNLTTKLGAGGDAEGDSYATIEYIRGSAFDDVLTGDSLNNQLVGGDGNDILNGGSGNDTLIGGLGADQLNGGLGTGDIASYADATSSVILNIATGTGEGYAAGDVLTGIEIYTGGNYDDVFIGGTLAARYNGGAGDDSFLAGTGTEIIQGGDGTDTLSYASSASAVSLNLITGAGSGGSAAGDTFSGVEIVVGSSFDDSFTTATDTSLIGGLGNDTYDLGTSSSTVTEVEDGGIDLVKSSAGSFTLSDHVENLVYTGSSDFIGVGNAAANVLTGGIGNDTLYGLSGDDRLLGGAGSDALYGGEGSDVFVFTTGDGNDTIYDFEAGSDQIDLSGFGYATLDDAASLASEIDGGVLFSFANGDSLTVLGLDYASLHTNTALL</sequence>
<evidence type="ECO:0000256" key="3">
    <source>
        <dbReference type="ARBA" id="ARBA00022525"/>
    </source>
</evidence>
<evidence type="ECO:0000256" key="1">
    <source>
        <dbReference type="ARBA" id="ARBA00004370"/>
    </source>
</evidence>
<dbReference type="InterPro" id="IPR011049">
    <property type="entry name" value="Serralysin-like_metalloprot_C"/>
</dbReference>
<dbReference type="Gene3D" id="2.150.10.10">
    <property type="entry name" value="Serralysin-like metalloprotease, C-terminal"/>
    <property type="match status" value="8"/>
</dbReference>
<gene>
    <name evidence="8" type="ORF">QO005_004729</name>
</gene>
<evidence type="ECO:0000256" key="4">
    <source>
        <dbReference type="ARBA" id="ARBA00022656"/>
    </source>
</evidence>
<proteinExistence type="predicted"/>
<dbReference type="PRINTS" id="PR01488">
    <property type="entry name" value="RTXTOXINA"/>
</dbReference>
<name>A0ABU0IJF5_9HYPH</name>
<reference evidence="8 9" key="1">
    <citation type="submission" date="2023-07" db="EMBL/GenBank/DDBJ databases">
        <title>Genomic Encyclopedia of Type Strains, Phase IV (KMG-IV): sequencing the most valuable type-strain genomes for metagenomic binning, comparative biology and taxonomic classification.</title>
        <authorList>
            <person name="Goeker M."/>
        </authorList>
    </citation>
    <scope>NUCLEOTIDE SEQUENCE [LARGE SCALE GENOMIC DNA]</scope>
    <source>
        <strain evidence="8 9">DSM 100301</strain>
    </source>
</reference>
<dbReference type="InterPro" id="IPR018511">
    <property type="entry name" value="Hemolysin-typ_Ca-bd_CS"/>
</dbReference>
<organism evidence="8 9">
    <name type="scientific">Rhizobium paknamense</name>
    <dbReference type="NCBI Taxonomy" id="1206817"/>
    <lineage>
        <taxon>Bacteria</taxon>
        <taxon>Pseudomonadati</taxon>
        <taxon>Pseudomonadota</taxon>
        <taxon>Alphaproteobacteria</taxon>
        <taxon>Hyphomicrobiales</taxon>
        <taxon>Rhizobiaceae</taxon>
        <taxon>Rhizobium/Agrobacterium group</taxon>
        <taxon>Rhizobium</taxon>
    </lineage>
</organism>
<dbReference type="PRINTS" id="PR00313">
    <property type="entry name" value="CABNDNGRPT"/>
</dbReference>
<dbReference type="RefSeq" id="WP_307160445.1">
    <property type="nucleotide sequence ID" value="NZ_JAUSWH010000031.1"/>
</dbReference>
<keyword evidence="9" id="KW-1185">Reference proteome</keyword>
<protein>
    <submittedName>
        <fullName evidence="8">Ca2+-binding RTX toxin-like protein</fullName>
    </submittedName>
</protein>
<evidence type="ECO:0000256" key="2">
    <source>
        <dbReference type="ARBA" id="ARBA00004613"/>
    </source>
</evidence>